<dbReference type="AlphaFoldDB" id="A0A2U2PGY0"/>
<feature type="chain" id="PRO_5015674792" description="Outer membrane protein beta-barrel domain-containing protein" evidence="2">
    <location>
        <begin position="19"/>
        <end position="225"/>
    </location>
</feature>
<comment type="caution">
    <text evidence="4">The sequence shown here is derived from an EMBL/GenBank/DDBJ whole genome shotgun (WGS) entry which is preliminary data.</text>
</comment>
<name>A0A2U2PGY0_9SPHI</name>
<evidence type="ECO:0000256" key="2">
    <source>
        <dbReference type="SAM" id="SignalP"/>
    </source>
</evidence>
<evidence type="ECO:0000256" key="1">
    <source>
        <dbReference type="ARBA" id="ARBA00022729"/>
    </source>
</evidence>
<accession>A0A2U2PGY0</accession>
<evidence type="ECO:0000259" key="3">
    <source>
        <dbReference type="Pfam" id="PF13505"/>
    </source>
</evidence>
<evidence type="ECO:0000313" key="5">
    <source>
        <dbReference type="Proteomes" id="UP000245647"/>
    </source>
</evidence>
<protein>
    <recommendedName>
        <fullName evidence="3">Outer membrane protein beta-barrel domain-containing protein</fullName>
    </recommendedName>
</protein>
<keyword evidence="1 2" id="KW-0732">Signal</keyword>
<gene>
    <name evidence="4" type="ORF">DDR33_10770</name>
</gene>
<evidence type="ECO:0000313" key="4">
    <source>
        <dbReference type="EMBL" id="PWG80512.1"/>
    </source>
</evidence>
<keyword evidence="5" id="KW-1185">Reference proteome</keyword>
<reference evidence="4 5" key="1">
    <citation type="submission" date="2018-04" db="EMBL/GenBank/DDBJ databases">
        <title>Pedobacter chongqingensis sp. nov., isolated from a rottenly hemp rope.</title>
        <authorList>
            <person name="Cai Y."/>
        </authorList>
    </citation>
    <scope>NUCLEOTIDE SEQUENCE [LARGE SCALE GENOMIC DNA]</scope>
    <source>
        <strain evidence="4 5">FJ4-8</strain>
    </source>
</reference>
<dbReference type="EMBL" id="QEAS01000008">
    <property type="protein sequence ID" value="PWG80512.1"/>
    <property type="molecule type" value="Genomic_DNA"/>
</dbReference>
<dbReference type="RefSeq" id="WP_109415799.1">
    <property type="nucleotide sequence ID" value="NZ_QEAS01000008.1"/>
</dbReference>
<sequence length="225" mass="24897">MKPFWLYLIFLLPASVFAQNEFRRFAVGANAGITTSKNDLSSSKYKFAFGGTADFYFSRYVNIGAELQKGKLAGSESASPGRYFVNDYKAATAYGKVHLGQFMGNSGRYHFNDEGIINRFIKGIYAGSGIGLISSSQVSINRKPVPGREALFRGANWNKELVIPVLAGVDLQTSREPRVILSMKFQANFLMGDNMDGYYIPGSGNDMYGVFNIGLKYMFGPLVQY</sequence>
<feature type="domain" description="Outer membrane protein beta-barrel" evidence="3">
    <location>
        <begin position="7"/>
        <end position="131"/>
    </location>
</feature>
<dbReference type="Pfam" id="PF13505">
    <property type="entry name" value="OMP_b-brl"/>
    <property type="match status" value="1"/>
</dbReference>
<dbReference type="InterPro" id="IPR027385">
    <property type="entry name" value="Beta-barrel_OMP"/>
</dbReference>
<proteinExistence type="predicted"/>
<dbReference type="OrthoDB" id="648040at2"/>
<organism evidence="4 5">
    <name type="scientific">Pararcticibacter amylolyticus</name>
    <dbReference type="NCBI Taxonomy" id="2173175"/>
    <lineage>
        <taxon>Bacteria</taxon>
        <taxon>Pseudomonadati</taxon>
        <taxon>Bacteroidota</taxon>
        <taxon>Sphingobacteriia</taxon>
        <taxon>Sphingobacteriales</taxon>
        <taxon>Sphingobacteriaceae</taxon>
        <taxon>Pararcticibacter</taxon>
    </lineage>
</organism>
<feature type="signal peptide" evidence="2">
    <location>
        <begin position="1"/>
        <end position="18"/>
    </location>
</feature>
<dbReference type="Proteomes" id="UP000245647">
    <property type="component" value="Unassembled WGS sequence"/>
</dbReference>